<keyword evidence="4" id="KW-0159">Chromosome partition</keyword>
<dbReference type="PANTHER" id="PTHR12792:SF0">
    <property type="entry name" value="SEPARIN"/>
    <property type="match status" value="1"/>
</dbReference>
<dbReference type="Proteomes" id="UP000294847">
    <property type="component" value="Chromosome 4"/>
</dbReference>
<feature type="region of interest" description="Disordered" evidence="5">
    <location>
        <begin position="111"/>
        <end position="167"/>
    </location>
</feature>
<organism evidence="7 8">
    <name type="scientific">Pyricularia oryzae</name>
    <name type="common">Rice blast fungus</name>
    <name type="synonym">Magnaporthe oryzae</name>
    <dbReference type="NCBI Taxonomy" id="318829"/>
    <lineage>
        <taxon>Eukaryota</taxon>
        <taxon>Fungi</taxon>
        <taxon>Dikarya</taxon>
        <taxon>Ascomycota</taxon>
        <taxon>Pezizomycotina</taxon>
        <taxon>Sordariomycetes</taxon>
        <taxon>Sordariomycetidae</taxon>
        <taxon>Magnaporthales</taxon>
        <taxon>Pyriculariaceae</taxon>
        <taxon>Pyricularia</taxon>
    </lineage>
</organism>
<dbReference type="EC" id="3.4.22.49" evidence="2"/>
<feature type="compositionally biased region" description="Low complexity" evidence="5">
    <location>
        <begin position="47"/>
        <end position="67"/>
    </location>
</feature>
<gene>
    <name evidence="7" type="ORF">PoMZ_08554</name>
</gene>
<name>A0A4P7NHX1_PYROR</name>
<accession>A0A4P7NHX1</accession>
<proteinExistence type="predicted"/>
<dbReference type="InterPro" id="IPR011990">
    <property type="entry name" value="TPR-like_helical_dom_sf"/>
</dbReference>
<keyword evidence="3" id="KW-0378">Hydrolase</keyword>
<evidence type="ECO:0000259" key="6">
    <source>
        <dbReference type="PROSITE" id="PS51700"/>
    </source>
</evidence>
<feature type="compositionally biased region" description="Low complexity" evidence="5">
    <location>
        <begin position="149"/>
        <end position="167"/>
    </location>
</feature>
<sequence length="2142" mass="234168">MASTPQAQADSVLSAVSSVSTCSSATVVLLKNLLVPSDATVPTKPLTANETRATKTTRTTKASTAKTPAKKTEKAEPDSLTPKERAVVATKVVNATLKTLGDAAKPAPAAAAQLSAEPQGLAKKTSRAALRRSSSAPMTPLNPRTLNRTSSSPTKPAARPTSSSSAAATARSNGCLAVVECARVAFSALRGLQAAGETKLPELQLENGLSALASRLVAVGMLDQAAKELRHLKQRLETLLGSSIAGAAAPKKKTARAAQPETAISVARVSDILDFGGIQVKDAGAITELIISTQLLALRVLSLMKKPQHTQPAVEYLKDPAKTSPLDLLLASVECGLKTPDKAARQLETFSQLLLSLSPSVSSKADAEACEPRLNISPSAAFEVHVLGLEARTHWWSLAGHKGDVDKDIIQPLWRCLGAYVRRKPAADESLYLGCADAVQRVVQLAKDKGFKPTESFKSPLASLYQALGAMARESKQYQEAASWIKRLKALLQPNEDSDTSRCSVAALLLSIQLKDAEQYAESESLLREVLDGIQGVLKGNTSDLEGLLTNVNLARRSVMNALVDEEPIPTASKGLMEELVLQCPKFCLRWLGKPIPASGSTKDFVSYEQRRQTLATMLQHMLDSAFLVIKMHMDEKRVSWAQMDSILADCLTILEYMGDAAPRPGSPGNSVYVKMSLFHWIHYSTLAESSKDPKDPEPLRALRRSIECVKHRPAAEKEKTQFAVKLERMAELCQSMGRISEALGALQTLRSALIEDGALDEVVEASTSLPPALAWKCSSKAANLSRILTSISKLEQIWIDWSVDLTEPEQLSVREHRLHFILMKSDRMLPTMTDKTVESLLTKYYPTRHPICRLRTLLCLFVVHLDSSDELPAIESQIEAVVGLIKKSGFGEDSALSSYMEHYRAYYKSLSAMKYQIPDLDRIEQSIHQWKTITEACSTPADLDSRIDDASHLVRHLQSIIDFSKAMGQDSLQLSTLELLTKISGLLEDSDTDTRLVSNSRLALLYASTGRSSLAQKALDAGLKFTQEREVVSRESVANFHLAFAEFQLFTGNLNEAEVHFKQAQKHATDTSNSPMARSQRRDLITYASLLQSMIASKKGEAHHALIHARETVRILFREWTKLERAASSSSTSDQANESQGSISLVASMAGAPSPESGESTVTVAGPEFWKLFYPLFRSLSHLSSVYAHLGMFQETVYYAEQAQKLAQTTGARLYLAQCESWMASVYLRAGKLQRSLELANLSSSKLLGGDQSCTAVALACQLGGLYRDLKEFEAELRMIQRAEDTLIAIDREVAEVVGKDAEDEDQEQPSSRARKGTVRTARLPVREKPAARQTTRKAAATTTTTRRTTKKAPPAVEGTTTSSVPAPSESTDIIISTLKASIAVHKAVSFVNKKDWNSAKETLQTSQALTKLARGTLGEMLAQAMCHFGQCQEQMTRDAVFSVIQDSTLSFPAVCKGASDRSSPAKPTQPQKGRSAASAASKRHPDFLVNLQAAHDCLVEAHSIAVVSGDAAMVHRIAVMLQSTVLILSATGTSKPRLLGSQDLATCSVEAAQNLTWRRERKALLLEKHAIRNEALEWPMPVSLGDTSPGGRLSLAPVSDMSRFQRDYIDIIPKDWTVISVSLSDNKHDLCISRLQAGHSPFVIRLPLERATSRDTDNESFNYQTGRAELLEIIELANASCHDARDMSAKGAKTAWWAHREKLDERLKNLLDNVEQVWLGGFKGIFSQQKRCSELLARFQKNFTHILDKHLPSRKQVWGKRSKAASASASTANKVTLDPRILELFVGLGDVTDPNCGDLDDALNDLLYFVVDILQFHGEPNAYDEIDFDAMSVDTFDALHSYYTAMQERNGRNGSSENRNAHTVLVLDKALHVFPWESLPCMEGHAVSRVPSLECLRRLLLDRKRPEATAEDHPNPPVSGRHVSRNSGTWILNPGGDLKTTQTTFETSLASSLGKQSNWHGMVGRVPTESEFEDALRSREVLLYFGHGSGAQYIRGRTVRRLQGGCRAAVLLWGCSSASLAEAGDFETHGPVWNYLMAGCPAVTGTLWDVTDRDIDRLAVRVFEEWGLVGEGVFKEEPKAKGGKRTAATATGGRDVPPAAREPQTSLVQAVSKARDVCRFKYLTAAAVCVYGIPVYLNDE</sequence>
<dbReference type="GO" id="GO:0005737">
    <property type="term" value="C:cytoplasm"/>
    <property type="evidence" value="ECO:0007669"/>
    <property type="project" value="TreeGrafter"/>
</dbReference>
<evidence type="ECO:0000313" key="7">
    <source>
        <dbReference type="EMBL" id="QBZ61601.1"/>
    </source>
</evidence>
<feature type="compositionally biased region" description="Polar residues" evidence="5">
    <location>
        <begin position="1360"/>
        <end position="1370"/>
    </location>
</feature>
<evidence type="ECO:0000313" key="8">
    <source>
        <dbReference type="Proteomes" id="UP000294847"/>
    </source>
</evidence>
<evidence type="ECO:0000256" key="3">
    <source>
        <dbReference type="ARBA" id="ARBA00022801"/>
    </source>
</evidence>
<protein>
    <recommendedName>
        <fullName evidence="2">separase</fullName>
        <ecNumber evidence="2">3.4.22.49</ecNumber>
    </recommendedName>
</protein>
<dbReference type="Gene3D" id="1.25.40.10">
    <property type="entry name" value="Tetratricopeptide repeat domain"/>
    <property type="match status" value="1"/>
</dbReference>
<dbReference type="InterPro" id="IPR030397">
    <property type="entry name" value="SEPARIN_core_dom"/>
</dbReference>
<evidence type="ECO:0000256" key="5">
    <source>
        <dbReference type="SAM" id="MobiDB-lite"/>
    </source>
</evidence>
<feature type="region of interest" description="Disordered" evidence="5">
    <location>
        <begin position="1300"/>
        <end position="1370"/>
    </location>
</feature>
<feature type="region of interest" description="Disordered" evidence="5">
    <location>
        <begin position="1908"/>
        <end position="1928"/>
    </location>
</feature>
<dbReference type="GO" id="GO:0005634">
    <property type="term" value="C:nucleus"/>
    <property type="evidence" value="ECO:0007669"/>
    <property type="project" value="InterPro"/>
</dbReference>
<dbReference type="InterPro" id="IPR005314">
    <property type="entry name" value="Peptidase_C50"/>
</dbReference>
<dbReference type="EMBL" id="CP034207">
    <property type="protein sequence ID" value="QBZ61601.1"/>
    <property type="molecule type" value="Genomic_DNA"/>
</dbReference>
<dbReference type="GO" id="GO:0051307">
    <property type="term" value="P:meiotic chromosome separation"/>
    <property type="evidence" value="ECO:0007669"/>
    <property type="project" value="TreeGrafter"/>
</dbReference>
<evidence type="ECO:0000256" key="1">
    <source>
        <dbReference type="ARBA" id="ARBA00000451"/>
    </source>
</evidence>
<dbReference type="GO" id="GO:0072686">
    <property type="term" value="C:mitotic spindle"/>
    <property type="evidence" value="ECO:0007669"/>
    <property type="project" value="TreeGrafter"/>
</dbReference>
<feature type="compositionally biased region" description="Low complexity" evidence="5">
    <location>
        <begin position="1333"/>
        <end position="1357"/>
    </location>
</feature>
<feature type="region of interest" description="Disordered" evidence="5">
    <location>
        <begin position="41"/>
        <end position="83"/>
    </location>
</feature>
<dbReference type="Pfam" id="PF03568">
    <property type="entry name" value="Separin_C"/>
    <property type="match status" value="1"/>
</dbReference>
<dbReference type="GO" id="GO:0006508">
    <property type="term" value="P:proteolysis"/>
    <property type="evidence" value="ECO:0007669"/>
    <property type="project" value="InterPro"/>
</dbReference>
<evidence type="ECO:0000256" key="2">
    <source>
        <dbReference type="ARBA" id="ARBA00012489"/>
    </source>
</evidence>
<dbReference type="GO" id="GO:0044732">
    <property type="term" value="C:mitotic spindle pole body"/>
    <property type="evidence" value="ECO:0007669"/>
    <property type="project" value="TreeGrafter"/>
</dbReference>
<dbReference type="PANTHER" id="PTHR12792">
    <property type="entry name" value="EXTRA SPINDLE POLES 1-RELATED"/>
    <property type="match status" value="1"/>
</dbReference>
<feature type="region of interest" description="Disordered" evidence="5">
    <location>
        <begin position="2081"/>
        <end position="2105"/>
    </location>
</feature>
<feature type="domain" description="Peptidase C50" evidence="6">
    <location>
        <begin position="1927"/>
        <end position="2028"/>
    </location>
</feature>
<reference evidence="7 8" key="1">
    <citation type="journal article" date="2019" name="Mol. Biol. Evol.">
        <title>Blast fungal genomes show frequent chromosomal changes, gene gains and losses, and effector gene turnover.</title>
        <authorList>
            <person name="Gomez Luciano L.B."/>
            <person name="Jason Tsai I."/>
            <person name="Chuma I."/>
            <person name="Tosa Y."/>
            <person name="Chen Y.H."/>
            <person name="Li J.Y."/>
            <person name="Li M.Y."/>
            <person name="Jade Lu M.Y."/>
            <person name="Nakayashiki H."/>
            <person name="Li W.H."/>
        </authorList>
    </citation>
    <scope>NUCLEOTIDE SEQUENCE [LARGE SCALE GENOMIC DNA]</scope>
    <source>
        <strain evidence="7">MZ5-1-6</strain>
    </source>
</reference>
<dbReference type="PROSITE" id="PS51700">
    <property type="entry name" value="SEPARIN"/>
    <property type="match status" value="1"/>
</dbReference>
<feature type="compositionally biased region" description="Polar residues" evidence="5">
    <location>
        <begin position="1462"/>
        <end position="1474"/>
    </location>
</feature>
<feature type="region of interest" description="Disordered" evidence="5">
    <location>
        <begin position="1460"/>
        <end position="1481"/>
    </location>
</feature>
<evidence type="ECO:0000256" key="4">
    <source>
        <dbReference type="ARBA" id="ARBA00022829"/>
    </source>
</evidence>
<comment type="catalytic activity">
    <reaction evidence="1">
        <text>All bonds known to be hydrolyzed by this endopeptidase have arginine in P1 and an acidic residue in P4. P6 is often occupied by an acidic residue or by a hydroxy-amino-acid residue, the phosphorylation of which enhances cleavage.</text>
        <dbReference type="EC" id="3.4.22.49"/>
    </reaction>
</comment>
<feature type="compositionally biased region" description="Low complexity" evidence="5">
    <location>
        <begin position="2087"/>
        <end position="2096"/>
    </location>
</feature>
<dbReference type="GO" id="GO:0004197">
    <property type="term" value="F:cysteine-type endopeptidase activity"/>
    <property type="evidence" value="ECO:0007669"/>
    <property type="project" value="InterPro"/>
</dbReference>
<feature type="compositionally biased region" description="Basic and acidic residues" evidence="5">
    <location>
        <begin position="70"/>
        <end position="83"/>
    </location>
</feature>